<keyword evidence="3" id="KW-1185">Reference proteome</keyword>
<dbReference type="Proteomes" id="UP001055712">
    <property type="component" value="Unassembled WGS sequence"/>
</dbReference>
<sequence length="473" mass="49754">MSAELELEWLCEVVARHAPAFFLHPADRYMPCTAEYFMRHSELRQAAPSTSDGGSSSVLLPRGCIAAPGLLEAQRAAPPGARLQLNLDPAARCGMPLSQLDDVPIYAHPKLIRGAHGGVEALEISFLTLYAYNGEYRVGGLPFLTTGAHDGDWEHCTARVHPTSGKLLGMWYNAHRSRDGCWVGGLEVPRDPASGRVAAFVALHGHGTYPQAGRVLRHFFLGNDLCSGEGPIWRPRHVVLLPPLHEEAAAAATGDAPAAVGASVRHGTVQLDDAPASGQEEADGGGVDGLQAGLSALHLEPLQQQQQQQQQHENSQGRQDASNGQHRRSSSAAASASIKNGNGGSGRVEVAGGRRRLVHAPSRGSSLSAAGGSGSSSVTNLVETAANRSTHMAAGAASAATPAAIRSGGNNGGGSSLSVPQVIVDDPCEWVFFRGEWGTTPAPICQSWFHRAEPPLSRTSLQRLFGHFVSEPA</sequence>
<dbReference type="PANTHER" id="PTHR48174:SF5">
    <property type="entry name" value="VACUOLAR PROTEIN SORTING-ASSOCIATED PROTEIN 62"/>
    <property type="match status" value="1"/>
</dbReference>
<protein>
    <submittedName>
        <fullName evidence="2">Uncharacterized protein</fullName>
    </submittedName>
</protein>
<evidence type="ECO:0000313" key="2">
    <source>
        <dbReference type="EMBL" id="KAI3429626.1"/>
    </source>
</evidence>
<accession>A0A9D4TMD5</accession>
<comment type="caution">
    <text evidence="2">The sequence shown here is derived from an EMBL/GenBank/DDBJ whole genome shotgun (WGS) entry which is preliminary data.</text>
</comment>
<reference evidence="2" key="2">
    <citation type="submission" date="2020-11" db="EMBL/GenBank/DDBJ databases">
        <authorList>
            <person name="Cecchin M."/>
            <person name="Marcolungo L."/>
            <person name="Rossato M."/>
            <person name="Girolomoni L."/>
            <person name="Cosentino E."/>
            <person name="Cuine S."/>
            <person name="Li-Beisson Y."/>
            <person name="Delledonne M."/>
            <person name="Ballottari M."/>
        </authorList>
    </citation>
    <scope>NUCLEOTIDE SEQUENCE</scope>
    <source>
        <strain evidence="2">211/11P</strain>
        <tissue evidence="2">Whole cell</tissue>
    </source>
</reference>
<organism evidence="2 3">
    <name type="scientific">Chlorella vulgaris</name>
    <name type="common">Green alga</name>
    <dbReference type="NCBI Taxonomy" id="3077"/>
    <lineage>
        <taxon>Eukaryota</taxon>
        <taxon>Viridiplantae</taxon>
        <taxon>Chlorophyta</taxon>
        <taxon>core chlorophytes</taxon>
        <taxon>Trebouxiophyceae</taxon>
        <taxon>Chlorellales</taxon>
        <taxon>Chlorellaceae</taxon>
        <taxon>Chlorella clade</taxon>
        <taxon>Chlorella</taxon>
    </lineage>
</organism>
<dbReference type="AlphaFoldDB" id="A0A9D4TMD5"/>
<dbReference type="PANTHER" id="PTHR48174">
    <property type="entry name" value="DUF946 FAMILY PROTEIN"/>
    <property type="match status" value="1"/>
</dbReference>
<feature type="compositionally biased region" description="Polar residues" evidence="1">
    <location>
        <begin position="312"/>
        <end position="324"/>
    </location>
</feature>
<feature type="region of interest" description="Disordered" evidence="1">
    <location>
        <begin position="302"/>
        <end position="349"/>
    </location>
</feature>
<dbReference type="EMBL" id="SIDB01000008">
    <property type="protein sequence ID" value="KAI3429626.1"/>
    <property type="molecule type" value="Genomic_DNA"/>
</dbReference>
<dbReference type="Pfam" id="PF06101">
    <property type="entry name" value="Vps62"/>
    <property type="match status" value="1"/>
</dbReference>
<reference evidence="2" key="1">
    <citation type="journal article" date="2019" name="Plant J.">
        <title>Chlorella vulgaris genome assembly and annotation reveals the molecular basis for metabolic acclimation to high light conditions.</title>
        <authorList>
            <person name="Cecchin M."/>
            <person name="Marcolungo L."/>
            <person name="Rossato M."/>
            <person name="Girolomoni L."/>
            <person name="Cosentino E."/>
            <person name="Cuine S."/>
            <person name="Li-Beisson Y."/>
            <person name="Delledonne M."/>
            <person name="Ballottari M."/>
        </authorList>
    </citation>
    <scope>NUCLEOTIDE SEQUENCE</scope>
    <source>
        <strain evidence="2">211/11P</strain>
    </source>
</reference>
<evidence type="ECO:0000313" key="3">
    <source>
        <dbReference type="Proteomes" id="UP001055712"/>
    </source>
</evidence>
<gene>
    <name evidence="2" type="ORF">D9Q98_005712</name>
</gene>
<proteinExistence type="predicted"/>
<name>A0A9D4TMD5_CHLVU</name>
<dbReference type="OrthoDB" id="507845at2759"/>
<dbReference type="InterPro" id="IPR009291">
    <property type="entry name" value="Vps62"/>
</dbReference>
<evidence type="ECO:0000256" key="1">
    <source>
        <dbReference type="SAM" id="MobiDB-lite"/>
    </source>
</evidence>